<reference evidence="9" key="2">
    <citation type="journal article" date="2014" name="ISME J.">
        <title>Microbial stratification in low pH oxic and suboxic macroscopic growths along an acid mine drainage.</title>
        <authorList>
            <person name="Mendez-Garcia C."/>
            <person name="Mesa V."/>
            <person name="Sprenger R.R."/>
            <person name="Richter M."/>
            <person name="Diez M.S."/>
            <person name="Solano J."/>
            <person name="Bargiela R."/>
            <person name="Golyshina O.V."/>
            <person name="Manteca A."/>
            <person name="Ramos J.L."/>
            <person name="Gallego J.R."/>
            <person name="Llorente I."/>
            <person name="Martins Dos Santos V.A."/>
            <person name="Jensen O.N."/>
            <person name="Pelaez A.I."/>
            <person name="Sanchez J."/>
            <person name="Ferrer M."/>
        </authorList>
    </citation>
    <scope>NUCLEOTIDE SEQUENCE</scope>
</reference>
<protein>
    <recommendedName>
        <fullName evidence="4">2-C-methyl-D-erythritol 2,4-cyclodiphosphate synthase</fullName>
        <ecNumber evidence="4">4.6.1.12</ecNumber>
    </recommendedName>
</protein>
<evidence type="ECO:0000256" key="5">
    <source>
        <dbReference type="ARBA" id="ARBA00022723"/>
    </source>
</evidence>
<dbReference type="EMBL" id="AUZZ01004385">
    <property type="protein sequence ID" value="EQD53868.1"/>
    <property type="molecule type" value="Genomic_DNA"/>
</dbReference>
<dbReference type="UniPathway" id="UPA00056">
    <property type="reaction ID" value="UER00095"/>
</dbReference>
<evidence type="ECO:0000256" key="4">
    <source>
        <dbReference type="ARBA" id="ARBA00012579"/>
    </source>
</evidence>
<dbReference type="Pfam" id="PF02542">
    <property type="entry name" value="YgbB"/>
    <property type="match status" value="1"/>
</dbReference>
<accession>T1AAP4</accession>
<evidence type="ECO:0000256" key="6">
    <source>
        <dbReference type="ARBA" id="ARBA00023229"/>
    </source>
</evidence>
<dbReference type="InterPro" id="IPR003526">
    <property type="entry name" value="MECDP_synthase"/>
</dbReference>
<comment type="cofactor">
    <cofactor evidence="2">
        <name>a divalent metal cation</name>
        <dbReference type="ChEBI" id="CHEBI:60240"/>
    </cofactor>
</comment>
<evidence type="ECO:0000256" key="7">
    <source>
        <dbReference type="ARBA" id="ARBA00023239"/>
    </source>
</evidence>
<feature type="non-terminal residue" evidence="9">
    <location>
        <position position="142"/>
    </location>
</feature>
<dbReference type="HAMAP" id="MF_00107">
    <property type="entry name" value="IspF"/>
    <property type="match status" value="1"/>
</dbReference>
<dbReference type="GO" id="GO:0019288">
    <property type="term" value="P:isopentenyl diphosphate biosynthetic process, methylerythritol 4-phosphate pathway"/>
    <property type="evidence" value="ECO:0007669"/>
    <property type="project" value="UniProtKB-UniPathway"/>
</dbReference>
<comment type="catalytic activity">
    <reaction evidence="1">
        <text>4-CDP-2-C-methyl-D-erythritol 2-phosphate = 2-C-methyl-D-erythritol 2,4-cyclic diphosphate + CMP</text>
        <dbReference type="Rhea" id="RHEA:23864"/>
        <dbReference type="ChEBI" id="CHEBI:57919"/>
        <dbReference type="ChEBI" id="CHEBI:58483"/>
        <dbReference type="ChEBI" id="CHEBI:60377"/>
        <dbReference type="EC" id="4.6.1.12"/>
    </reaction>
</comment>
<proteinExistence type="inferred from homology"/>
<evidence type="ECO:0000256" key="1">
    <source>
        <dbReference type="ARBA" id="ARBA00000200"/>
    </source>
</evidence>
<evidence type="ECO:0000256" key="2">
    <source>
        <dbReference type="ARBA" id="ARBA00001968"/>
    </source>
</evidence>
<dbReference type="InterPro" id="IPR020555">
    <property type="entry name" value="MECDP_synthase_CS"/>
</dbReference>
<reference evidence="9" key="1">
    <citation type="submission" date="2013-08" db="EMBL/GenBank/DDBJ databases">
        <authorList>
            <person name="Mendez C."/>
            <person name="Richter M."/>
            <person name="Ferrer M."/>
            <person name="Sanchez J."/>
        </authorList>
    </citation>
    <scope>NUCLEOTIDE SEQUENCE</scope>
</reference>
<dbReference type="NCBIfam" id="TIGR00151">
    <property type="entry name" value="ispF"/>
    <property type="match status" value="1"/>
</dbReference>
<dbReference type="SUPFAM" id="SSF69765">
    <property type="entry name" value="IpsF-like"/>
    <property type="match status" value="1"/>
</dbReference>
<organism evidence="9">
    <name type="scientific">mine drainage metagenome</name>
    <dbReference type="NCBI Taxonomy" id="410659"/>
    <lineage>
        <taxon>unclassified sequences</taxon>
        <taxon>metagenomes</taxon>
        <taxon>ecological metagenomes</taxon>
    </lineage>
</organism>
<name>T1AAP4_9ZZZZ</name>
<keyword evidence="5" id="KW-0479">Metal-binding</keyword>
<evidence type="ECO:0000256" key="3">
    <source>
        <dbReference type="ARBA" id="ARBA00004709"/>
    </source>
</evidence>
<dbReference type="Gene3D" id="3.30.1330.50">
    <property type="entry name" value="2-C-methyl-D-erythritol 2,4-cyclodiphosphate synthase"/>
    <property type="match status" value="1"/>
</dbReference>
<keyword evidence="7" id="KW-0456">Lyase</keyword>
<dbReference type="PROSITE" id="PS01350">
    <property type="entry name" value="ISPF"/>
    <property type="match status" value="1"/>
</dbReference>
<gene>
    <name evidence="9" type="ORF">B2A_06225</name>
</gene>
<sequence length="142" mass="14532">MSARRIPGLGLGVDVHRFGGAGPIWVGGVEIAWEQGLVGHSDADVLCHAIADAILGAAGMGDLGEHFPSDDARWRGVASTVILAQVAAMLAPSGLLLQGVDGTVIAEAPRLAPHRREMVEVLSQVLGLPDGAVSVKLKSSDG</sequence>
<dbReference type="GO" id="GO:0016114">
    <property type="term" value="P:terpenoid biosynthetic process"/>
    <property type="evidence" value="ECO:0007669"/>
    <property type="project" value="InterPro"/>
</dbReference>
<dbReference type="GO" id="GO:0046872">
    <property type="term" value="F:metal ion binding"/>
    <property type="evidence" value="ECO:0007669"/>
    <property type="project" value="UniProtKB-KW"/>
</dbReference>
<dbReference type="EC" id="4.6.1.12" evidence="4"/>
<dbReference type="GO" id="GO:0008685">
    <property type="term" value="F:2-C-methyl-D-erythritol 2,4-cyclodiphosphate synthase activity"/>
    <property type="evidence" value="ECO:0007669"/>
    <property type="project" value="UniProtKB-EC"/>
</dbReference>
<dbReference type="CDD" id="cd00554">
    <property type="entry name" value="MECDP_synthase"/>
    <property type="match status" value="1"/>
</dbReference>
<keyword evidence="6" id="KW-0414">Isoprene biosynthesis</keyword>
<comment type="pathway">
    <text evidence="3">Isoprenoid biosynthesis; isopentenyl diphosphate biosynthesis via DXP pathway; isopentenyl diphosphate from 1-deoxy-D-xylulose 5-phosphate: step 4/6.</text>
</comment>
<evidence type="ECO:0000259" key="8">
    <source>
        <dbReference type="Pfam" id="PF02542"/>
    </source>
</evidence>
<feature type="domain" description="2-C-methyl-D-erythritol 2,4-cyclodiphosphate synthase" evidence="8">
    <location>
        <begin position="9"/>
        <end position="141"/>
    </location>
</feature>
<evidence type="ECO:0000313" key="9">
    <source>
        <dbReference type="EMBL" id="EQD53868.1"/>
    </source>
</evidence>
<dbReference type="PANTHER" id="PTHR43181">
    <property type="entry name" value="2-C-METHYL-D-ERYTHRITOL 2,4-CYCLODIPHOSPHATE SYNTHASE, CHLOROPLASTIC"/>
    <property type="match status" value="1"/>
</dbReference>
<dbReference type="AlphaFoldDB" id="T1AAP4"/>
<comment type="caution">
    <text evidence="9">The sequence shown here is derived from an EMBL/GenBank/DDBJ whole genome shotgun (WGS) entry which is preliminary data.</text>
</comment>
<dbReference type="InterPro" id="IPR036571">
    <property type="entry name" value="MECDP_synthase_sf"/>
</dbReference>
<dbReference type="PANTHER" id="PTHR43181:SF1">
    <property type="entry name" value="2-C-METHYL-D-ERYTHRITOL 2,4-CYCLODIPHOSPHATE SYNTHASE, CHLOROPLASTIC"/>
    <property type="match status" value="1"/>
</dbReference>